<feature type="domain" description="Glutamate--cysteine ligase" evidence="10">
    <location>
        <begin position="9"/>
        <end position="254"/>
    </location>
</feature>
<gene>
    <name evidence="11" type="ORF">H8S17_10360</name>
</gene>
<protein>
    <recommendedName>
        <fullName evidence="2 9">Glutamate--cysteine ligase</fullName>
        <ecNumber evidence="2 9">6.3.2.2</ecNumber>
    </recommendedName>
</protein>
<dbReference type="AlphaFoldDB" id="A0A923RTE5"/>
<evidence type="ECO:0000259" key="10">
    <source>
        <dbReference type="Pfam" id="PF04262"/>
    </source>
</evidence>
<evidence type="ECO:0000313" key="11">
    <source>
        <dbReference type="EMBL" id="MBC5714607.1"/>
    </source>
</evidence>
<dbReference type="SUPFAM" id="SSF55931">
    <property type="entry name" value="Glutamine synthetase/guanido kinase"/>
    <property type="match status" value="1"/>
</dbReference>
<dbReference type="Proteomes" id="UP000606720">
    <property type="component" value="Unassembled WGS sequence"/>
</dbReference>
<proteinExistence type="inferred from homology"/>
<evidence type="ECO:0000256" key="1">
    <source>
        <dbReference type="ARBA" id="ARBA00005006"/>
    </source>
</evidence>
<keyword evidence="4 8" id="KW-0317">Glutathione biosynthesis</keyword>
<dbReference type="Gene3D" id="3.30.590.20">
    <property type="match status" value="1"/>
</dbReference>
<dbReference type="EMBL" id="JACOPH010000008">
    <property type="protein sequence ID" value="MBC5714607.1"/>
    <property type="molecule type" value="Genomic_DNA"/>
</dbReference>
<evidence type="ECO:0000256" key="6">
    <source>
        <dbReference type="ARBA" id="ARBA00022840"/>
    </source>
</evidence>
<name>A0A923RTE5_9FIRM</name>
<dbReference type="InterPro" id="IPR014746">
    <property type="entry name" value="Gln_synth/guanido_kin_cat_dom"/>
</dbReference>
<dbReference type="Pfam" id="PF04262">
    <property type="entry name" value="Glu_cys_ligase"/>
    <property type="match status" value="2"/>
</dbReference>
<dbReference type="GO" id="GO:0005524">
    <property type="term" value="F:ATP binding"/>
    <property type="evidence" value="ECO:0007669"/>
    <property type="project" value="UniProtKB-KW"/>
</dbReference>
<dbReference type="EC" id="6.3.2.2" evidence="2 9"/>
<evidence type="ECO:0000256" key="5">
    <source>
        <dbReference type="ARBA" id="ARBA00022741"/>
    </source>
</evidence>
<comment type="pathway">
    <text evidence="1 9">Sulfur metabolism; glutathione biosynthesis; glutathione from L-cysteine and L-glutamate: step 1/2.</text>
</comment>
<evidence type="ECO:0000256" key="9">
    <source>
        <dbReference type="RuleBase" id="RU004391"/>
    </source>
</evidence>
<dbReference type="PANTHER" id="PTHR38761">
    <property type="entry name" value="GLUTAMATE--CYSTEINE LIGASE"/>
    <property type="match status" value="1"/>
</dbReference>
<keyword evidence="5" id="KW-0547">Nucleotide-binding</keyword>
<feature type="domain" description="Glutamate--cysteine ligase" evidence="10">
    <location>
        <begin position="257"/>
        <end position="319"/>
    </location>
</feature>
<dbReference type="GO" id="GO:0005829">
    <property type="term" value="C:cytosol"/>
    <property type="evidence" value="ECO:0007669"/>
    <property type="project" value="TreeGrafter"/>
</dbReference>
<comment type="caution">
    <text evidence="11">The sequence shown here is derived from an EMBL/GenBank/DDBJ whole genome shotgun (WGS) entry which is preliminary data.</text>
</comment>
<comment type="catalytic activity">
    <reaction evidence="7 9">
        <text>L-cysteine + L-glutamate + ATP = gamma-L-glutamyl-L-cysteine + ADP + phosphate + H(+)</text>
        <dbReference type="Rhea" id="RHEA:13285"/>
        <dbReference type="ChEBI" id="CHEBI:15378"/>
        <dbReference type="ChEBI" id="CHEBI:29985"/>
        <dbReference type="ChEBI" id="CHEBI:30616"/>
        <dbReference type="ChEBI" id="CHEBI:35235"/>
        <dbReference type="ChEBI" id="CHEBI:43474"/>
        <dbReference type="ChEBI" id="CHEBI:58173"/>
        <dbReference type="ChEBI" id="CHEBI:456216"/>
        <dbReference type="EC" id="6.3.2.2"/>
    </reaction>
</comment>
<dbReference type="PANTHER" id="PTHR38761:SF1">
    <property type="entry name" value="GLUTAMATE--CYSTEINE LIGASE"/>
    <property type="match status" value="1"/>
</dbReference>
<keyword evidence="6" id="KW-0067">ATP-binding</keyword>
<dbReference type="GO" id="GO:0046872">
    <property type="term" value="F:metal ion binding"/>
    <property type="evidence" value="ECO:0007669"/>
    <property type="project" value="TreeGrafter"/>
</dbReference>
<evidence type="ECO:0000256" key="8">
    <source>
        <dbReference type="RuleBase" id="RU003544"/>
    </source>
</evidence>
<keyword evidence="12" id="KW-1185">Reference proteome</keyword>
<dbReference type="GO" id="GO:0006750">
    <property type="term" value="P:glutathione biosynthetic process"/>
    <property type="evidence" value="ECO:0007669"/>
    <property type="project" value="UniProtKB-KW"/>
</dbReference>
<accession>A0A923RTE5</accession>
<evidence type="ECO:0000256" key="3">
    <source>
        <dbReference type="ARBA" id="ARBA00022598"/>
    </source>
</evidence>
<evidence type="ECO:0000313" key="12">
    <source>
        <dbReference type="Proteomes" id="UP000606720"/>
    </source>
</evidence>
<sequence length="451" mass="52921">MHYMKAWTDNKKLKQELLKGKFGIEKESLRVDARGYLAATPHLVMEEEQISRDFCESQVEFISGVHLQLHDACDEICELSALVEEKIALRREGMEFLWMYSNPPAYDGIDQIKIAEFTGAYEEKTEYRKYLAKKYGKVKMLYSGVHFNYSLPDSFFDIYKDSFAGKDKQAKKNAWYTTLADALMMDSWLIVALTAASPVAEERFLTDMEVPEEEWNTYASFRNSPYGYWNLFIPELSYADFDGYIESIKKYLATGKISSIKELYYPIRLKPKGENTLRNLEENGINHIELRMLDLNPFCCSGVERKDLIFIHLLIAYRSTQLLSMLEKEDTPVAERIIKRKLHGIFLEQVSEKERIQLHQKASRISFWEENPDCKTYASDLLAEMKQYYKEYTADQGYVPAGYDIFEVLDFEMKKIQRPECRYAFQIKEKYQQNRSAATFWVKNNPEEENN</sequence>
<dbReference type="GO" id="GO:0004357">
    <property type="term" value="F:glutamate-cysteine ligase activity"/>
    <property type="evidence" value="ECO:0007669"/>
    <property type="project" value="UniProtKB-EC"/>
</dbReference>
<dbReference type="InterPro" id="IPR007370">
    <property type="entry name" value="Glu_cys_ligase"/>
</dbReference>
<reference evidence="11" key="1">
    <citation type="submission" date="2020-08" db="EMBL/GenBank/DDBJ databases">
        <title>Genome public.</title>
        <authorList>
            <person name="Liu C."/>
            <person name="Sun Q."/>
        </authorList>
    </citation>
    <scope>NUCLEOTIDE SEQUENCE</scope>
    <source>
        <strain evidence="11">BX1005</strain>
    </source>
</reference>
<organism evidence="11 12">
    <name type="scientific">Roseburia zhanii</name>
    <dbReference type="NCBI Taxonomy" id="2763064"/>
    <lineage>
        <taxon>Bacteria</taxon>
        <taxon>Bacillati</taxon>
        <taxon>Bacillota</taxon>
        <taxon>Clostridia</taxon>
        <taxon>Lachnospirales</taxon>
        <taxon>Lachnospiraceae</taxon>
        <taxon>Roseburia</taxon>
    </lineage>
</organism>
<evidence type="ECO:0000256" key="7">
    <source>
        <dbReference type="ARBA" id="ARBA00048819"/>
    </source>
</evidence>
<dbReference type="InterPro" id="IPR006334">
    <property type="entry name" value="Glut_cys_ligase"/>
</dbReference>
<comment type="similarity">
    <text evidence="8">Belongs to the glutamate--cysteine ligase type 1 family.</text>
</comment>
<evidence type="ECO:0000256" key="2">
    <source>
        <dbReference type="ARBA" id="ARBA00012220"/>
    </source>
</evidence>
<evidence type="ECO:0000256" key="4">
    <source>
        <dbReference type="ARBA" id="ARBA00022684"/>
    </source>
</evidence>
<keyword evidence="3 8" id="KW-0436">Ligase</keyword>